<dbReference type="VEuPathDB" id="VectorBase:RPRC002210"/>
<dbReference type="GO" id="GO:0003729">
    <property type="term" value="F:mRNA binding"/>
    <property type="evidence" value="ECO:0007669"/>
    <property type="project" value="InterPro"/>
</dbReference>
<proteinExistence type="inferred from homology"/>
<feature type="compositionally biased region" description="Basic and acidic residues" evidence="3">
    <location>
        <begin position="396"/>
        <end position="422"/>
    </location>
</feature>
<feature type="compositionally biased region" description="Low complexity" evidence="3">
    <location>
        <begin position="431"/>
        <end position="442"/>
    </location>
</feature>
<reference evidence="4" key="1">
    <citation type="submission" date="2015-05" db="UniProtKB">
        <authorList>
            <consortium name="EnsemblMetazoa"/>
        </authorList>
    </citation>
    <scope>IDENTIFICATION</scope>
</reference>
<evidence type="ECO:0000313" key="5">
    <source>
        <dbReference type="Proteomes" id="UP000015103"/>
    </source>
</evidence>
<accession>T1HDT8</accession>
<name>T1HDT8_RHOPR</name>
<dbReference type="EnsemblMetazoa" id="RPRC002210-RA">
    <property type="protein sequence ID" value="RPRC002210-PA"/>
    <property type="gene ID" value="RPRC002210"/>
</dbReference>
<dbReference type="Pfam" id="PF10309">
    <property type="entry name" value="NCBP3"/>
    <property type="match status" value="1"/>
</dbReference>
<sequence>MEVSMNSDFNSAGFKKITLNKRGLTEIEDGELIEDSNINIVTEEEKKKILRAKRFGPIENESKPQDPKVQRLYKRMKINKNTRLEALHLHGTDHMKTEDIFSLFSTHSPASIEWLTDKTCNAVWLDQEMCAKALLNCTVRIKGQNPEESDESEEEFINKEDIRCTLPPGGIWRRGPASPLAQNLLVRFATYSDKRRNKPVHSQHADPLGRNIVFLDEGDEVAKKFRPDSGNPWADIAKEWSYFEMRTAAKKQDERLPVRDARELLSKTTRIPAVAGGGGHQSSMDEDLLEDPRVVTSYSSLTGRKMQADIEEKKILSRKMNSRTSQIEQNVDLRQRLSRKRSAREDIYDEEFLNLTDDYDYLPHRRKKPDEDTWLRANSEDSEDEVNDHRYHHKTSTKDLRTKLGNKNKEYKKGIRGEEHSNSRTKHHHSVSSSKSSSTTKTTVVLTKNHKKFIPDCPLQIEIDNDIYFERRMNRNDDFDEDENEEEDDDTS</sequence>
<dbReference type="GO" id="GO:0005634">
    <property type="term" value="C:nucleus"/>
    <property type="evidence" value="ECO:0007669"/>
    <property type="project" value="TreeGrafter"/>
</dbReference>
<dbReference type="PANTHER" id="PTHR16291">
    <property type="entry name" value="NUCLEAR CAP-BINDING PROTEIN SUBUNIT 3"/>
    <property type="match status" value="1"/>
</dbReference>
<feature type="region of interest" description="Disordered" evidence="3">
    <location>
        <begin position="378"/>
        <end position="442"/>
    </location>
</feature>
<protein>
    <recommendedName>
        <fullName evidence="2">Nuclear cap-binding protein subunit 3</fullName>
    </recommendedName>
</protein>
<evidence type="ECO:0000256" key="1">
    <source>
        <dbReference type="ARBA" id="ARBA00006069"/>
    </source>
</evidence>
<dbReference type="STRING" id="13249.T1HDT8"/>
<dbReference type="eggNOG" id="ENOG502QRX4">
    <property type="taxonomic scope" value="Eukaryota"/>
</dbReference>
<dbReference type="Proteomes" id="UP000015103">
    <property type="component" value="Unassembled WGS sequence"/>
</dbReference>
<evidence type="ECO:0000256" key="2">
    <source>
        <dbReference type="ARBA" id="ARBA00019876"/>
    </source>
</evidence>
<dbReference type="EMBL" id="ACPB03021140">
    <property type="status" value="NOT_ANNOTATED_CDS"/>
    <property type="molecule type" value="Genomic_DNA"/>
</dbReference>
<evidence type="ECO:0000256" key="3">
    <source>
        <dbReference type="SAM" id="MobiDB-lite"/>
    </source>
</evidence>
<dbReference type="InterPro" id="IPR019416">
    <property type="entry name" value="NCBP3"/>
</dbReference>
<dbReference type="PANTHER" id="PTHR16291:SF0">
    <property type="entry name" value="NUCLEAR CAP-BINDING PROTEIN SUBUNIT 3"/>
    <property type="match status" value="1"/>
</dbReference>
<dbReference type="OMA" id="KENERHY"/>
<evidence type="ECO:0000313" key="4">
    <source>
        <dbReference type="EnsemblMetazoa" id="RPRC002210-PA"/>
    </source>
</evidence>
<organism evidence="4 5">
    <name type="scientific">Rhodnius prolixus</name>
    <name type="common">Triatomid bug</name>
    <dbReference type="NCBI Taxonomy" id="13249"/>
    <lineage>
        <taxon>Eukaryota</taxon>
        <taxon>Metazoa</taxon>
        <taxon>Ecdysozoa</taxon>
        <taxon>Arthropoda</taxon>
        <taxon>Hexapoda</taxon>
        <taxon>Insecta</taxon>
        <taxon>Pterygota</taxon>
        <taxon>Neoptera</taxon>
        <taxon>Paraneoptera</taxon>
        <taxon>Hemiptera</taxon>
        <taxon>Heteroptera</taxon>
        <taxon>Panheteroptera</taxon>
        <taxon>Cimicomorpha</taxon>
        <taxon>Reduviidae</taxon>
        <taxon>Triatominae</taxon>
        <taxon>Rhodnius</taxon>
    </lineage>
</organism>
<dbReference type="HOGENOM" id="CLU_554694_0_0_1"/>
<comment type="similarity">
    <text evidence="1">Belongs to the NCBP3 family.</text>
</comment>
<dbReference type="InParanoid" id="T1HDT8"/>
<dbReference type="AlphaFoldDB" id="T1HDT8"/>
<dbReference type="GO" id="GO:0000340">
    <property type="term" value="F:RNA 7-methylguanosine cap binding"/>
    <property type="evidence" value="ECO:0007669"/>
    <property type="project" value="InterPro"/>
</dbReference>
<keyword evidence="5" id="KW-1185">Reference proteome</keyword>